<evidence type="ECO:0000313" key="2">
    <source>
        <dbReference type="Proteomes" id="UP000277858"/>
    </source>
</evidence>
<dbReference type="InterPro" id="IPR006357">
    <property type="entry name" value="HAD-SF_hydro_IIA"/>
</dbReference>
<gene>
    <name evidence="1" type="primary">yutF</name>
    <name evidence="1" type="ORF">NCTC13652_01041</name>
</gene>
<dbReference type="SUPFAM" id="SSF56784">
    <property type="entry name" value="HAD-like"/>
    <property type="match status" value="1"/>
</dbReference>
<dbReference type="STRING" id="1122997.GCA_000425285_02093"/>
<accession>A0A3S4VIM9</accession>
<dbReference type="PANTHER" id="PTHR19288:SF95">
    <property type="entry name" value="D-GLYCEROL 3-PHOSPHATE PHOSPHATASE"/>
    <property type="match status" value="1"/>
</dbReference>
<proteinExistence type="predicted"/>
<evidence type="ECO:0000313" key="1">
    <source>
        <dbReference type="EMBL" id="VEI02852.1"/>
    </source>
</evidence>
<dbReference type="InterPro" id="IPR023214">
    <property type="entry name" value="HAD_sf"/>
</dbReference>
<dbReference type="EMBL" id="LR134473">
    <property type="protein sequence ID" value="VEI02852.1"/>
    <property type="molecule type" value="Genomic_DNA"/>
</dbReference>
<keyword evidence="2" id="KW-1185">Reference proteome</keyword>
<dbReference type="PANTHER" id="PTHR19288">
    <property type="entry name" value="4-NITROPHENYLPHOSPHATASE-RELATED"/>
    <property type="match status" value="1"/>
</dbReference>
<organism evidence="1 2">
    <name type="scientific">Acidipropionibacterium jensenii</name>
    <dbReference type="NCBI Taxonomy" id="1749"/>
    <lineage>
        <taxon>Bacteria</taxon>
        <taxon>Bacillati</taxon>
        <taxon>Actinomycetota</taxon>
        <taxon>Actinomycetes</taxon>
        <taxon>Propionibacteriales</taxon>
        <taxon>Propionibacteriaceae</taxon>
        <taxon>Acidipropionibacterium</taxon>
    </lineage>
</organism>
<protein>
    <submittedName>
        <fullName evidence="1">Uncharacterized hydrolase yutF</fullName>
        <ecNumber evidence="1">3.-.-.-</ecNumber>
    </submittedName>
</protein>
<dbReference type="InterPro" id="IPR036412">
    <property type="entry name" value="HAD-like_sf"/>
</dbReference>
<name>A0A3S4VIM9_9ACTN</name>
<dbReference type="RefSeq" id="WP_232020992.1">
    <property type="nucleotide sequence ID" value="NZ_LR134473.1"/>
</dbReference>
<sequence length="346" mass="36123">MSDDVNPRMAQQDPVGQPLIDHYDAALFDLDGVIYLGPHPVPAAPPTVEKLLAHGVKVGFVTNNAARSTTVVADVLRGMGMDVTRNDIVSSGEAITDLAASRLPRGARVLIAGTEALADEARARGLEPVWTADENPVAVIQGYHPQMPWSLLVEAGLAVQHGAAWYGANPDMTRPTDRGIVPGVGVQLAAVGATVDVEPVIAGKPHRPLLDATVARLGCTHPVFVGDRLDTDMLGANRASMGSMFVFSGAHGKHDLLDADPQSRPEHIAKDVSGLLDPPREAVIDGDRAACRNGRAAVVDGLVQVDGPAGSELDAQIDCLAAVLALVWSGRGTGSHDGLAVLDLVH</sequence>
<dbReference type="EC" id="3.-.-.-" evidence="1"/>
<dbReference type="AlphaFoldDB" id="A0A3S4VIM9"/>
<dbReference type="Proteomes" id="UP000277858">
    <property type="component" value="Chromosome"/>
</dbReference>
<dbReference type="Pfam" id="PF13344">
    <property type="entry name" value="Hydrolase_6"/>
    <property type="match status" value="1"/>
</dbReference>
<dbReference type="Pfam" id="PF13242">
    <property type="entry name" value="Hydrolase_like"/>
    <property type="match status" value="1"/>
</dbReference>
<keyword evidence="1" id="KW-0378">Hydrolase</keyword>
<dbReference type="GO" id="GO:0016791">
    <property type="term" value="F:phosphatase activity"/>
    <property type="evidence" value="ECO:0007669"/>
    <property type="project" value="TreeGrafter"/>
</dbReference>
<dbReference type="NCBIfam" id="TIGR01460">
    <property type="entry name" value="HAD-SF-IIA"/>
    <property type="match status" value="1"/>
</dbReference>
<dbReference type="GO" id="GO:0005737">
    <property type="term" value="C:cytoplasm"/>
    <property type="evidence" value="ECO:0007669"/>
    <property type="project" value="TreeGrafter"/>
</dbReference>
<reference evidence="1 2" key="1">
    <citation type="submission" date="2018-12" db="EMBL/GenBank/DDBJ databases">
        <authorList>
            <consortium name="Pathogen Informatics"/>
        </authorList>
    </citation>
    <scope>NUCLEOTIDE SEQUENCE [LARGE SCALE GENOMIC DNA]</scope>
    <source>
        <strain evidence="1 2">NCTC13652</strain>
    </source>
</reference>
<dbReference type="Gene3D" id="3.40.50.1000">
    <property type="entry name" value="HAD superfamily/HAD-like"/>
    <property type="match status" value="2"/>
</dbReference>